<dbReference type="AlphaFoldDB" id="B6YQJ5"/>
<comment type="similarity">
    <text evidence="1">Belongs to the peptidase S1C family.</text>
</comment>
<dbReference type="eggNOG" id="COG0265">
    <property type="taxonomic scope" value="Bacteria"/>
</dbReference>
<keyword evidence="4" id="KW-0677">Repeat</keyword>
<dbReference type="Gene3D" id="2.40.10.120">
    <property type="match status" value="1"/>
</dbReference>
<keyword evidence="6" id="KW-0720">Serine protease</keyword>
<evidence type="ECO:0000313" key="11">
    <source>
        <dbReference type="EMBL" id="BAG83467.1"/>
    </source>
</evidence>
<dbReference type="HOGENOM" id="CLU_020120_1_0_10"/>
<dbReference type="Pfam" id="PF13180">
    <property type="entry name" value="PDZ_2"/>
    <property type="match status" value="1"/>
</dbReference>
<feature type="transmembrane region" description="Helical" evidence="9">
    <location>
        <begin position="7"/>
        <end position="29"/>
    </location>
</feature>
<evidence type="ECO:0000256" key="2">
    <source>
        <dbReference type="ARBA" id="ARBA00022670"/>
    </source>
</evidence>
<feature type="binding site" evidence="8">
    <location>
        <position position="131"/>
    </location>
    <ligand>
        <name>substrate</name>
    </ligand>
</feature>
<dbReference type="Pfam" id="PF13365">
    <property type="entry name" value="Trypsin_2"/>
    <property type="match status" value="1"/>
</dbReference>
<evidence type="ECO:0000256" key="7">
    <source>
        <dbReference type="PIRSR" id="PIRSR611782-1"/>
    </source>
</evidence>
<feature type="active site" description="Charge relay system" evidence="7">
    <location>
        <position position="131"/>
    </location>
</feature>
<keyword evidence="3" id="KW-0732">Signal</keyword>
<dbReference type="InterPro" id="IPR009003">
    <property type="entry name" value="Peptidase_S1_PA"/>
</dbReference>
<dbReference type="InterPro" id="IPR001478">
    <property type="entry name" value="PDZ"/>
</dbReference>
<dbReference type="PROSITE" id="PS50106">
    <property type="entry name" value="PDZ"/>
    <property type="match status" value="1"/>
</dbReference>
<gene>
    <name evidence="11" type="ordered locus">CFPG_204</name>
</gene>
<keyword evidence="9" id="KW-1133">Transmembrane helix</keyword>
<dbReference type="PANTHER" id="PTHR22939">
    <property type="entry name" value="SERINE PROTEASE FAMILY S1C HTRA-RELATED"/>
    <property type="match status" value="1"/>
</dbReference>
<keyword evidence="12" id="KW-1185">Reference proteome</keyword>
<evidence type="ECO:0000256" key="3">
    <source>
        <dbReference type="ARBA" id="ARBA00022729"/>
    </source>
</evidence>
<evidence type="ECO:0000256" key="9">
    <source>
        <dbReference type="SAM" id="Phobius"/>
    </source>
</evidence>
<keyword evidence="5" id="KW-0378">Hydrolase</keyword>
<reference evidence="12" key="1">
    <citation type="journal article" date="2008" name="Science">
        <title>Genome of an endosymbiont coupling N2 fixation to cellulolysis within RT protist cells in termite gut.</title>
        <authorList>
            <person name="Hongoh Y."/>
            <person name="Sharma V.K."/>
            <person name="Prakash T."/>
            <person name="Noda S."/>
            <person name="Toh H."/>
            <person name="Taylor T.D."/>
            <person name="Kudo T."/>
            <person name="Sakaki Y."/>
            <person name="Toyoda A."/>
            <person name="Hattori M."/>
            <person name="Ohkuma M."/>
        </authorList>
    </citation>
    <scope>NUCLEOTIDE SEQUENCE [LARGE SCALE GENOMIC DNA]</scope>
</reference>
<feature type="binding site" evidence="8">
    <location>
        <begin position="245"/>
        <end position="247"/>
    </location>
    <ligand>
        <name>substrate</name>
    </ligand>
</feature>
<evidence type="ECO:0000256" key="5">
    <source>
        <dbReference type="ARBA" id="ARBA00022801"/>
    </source>
</evidence>
<evidence type="ECO:0000259" key="10">
    <source>
        <dbReference type="PROSITE" id="PS50106"/>
    </source>
</evidence>
<dbReference type="SUPFAM" id="SSF50494">
    <property type="entry name" value="Trypsin-like serine proteases"/>
    <property type="match status" value="1"/>
</dbReference>
<dbReference type="SMART" id="SM00228">
    <property type="entry name" value="PDZ"/>
    <property type="match status" value="1"/>
</dbReference>
<dbReference type="NCBIfam" id="TIGR02037">
    <property type="entry name" value="degP_htrA_DO"/>
    <property type="match status" value="1"/>
</dbReference>
<dbReference type="Proteomes" id="UP000000723">
    <property type="component" value="Chromosome"/>
</dbReference>
<keyword evidence="2 11" id="KW-0645">Protease</keyword>
<dbReference type="Gene3D" id="2.30.42.10">
    <property type="match status" value="2"/>
</dbReference>
<accession>B6YQJ5</accession>
<dbReference type="STRING" id="511995.CFPG_204"/>
<dbReference type="SUPFAM" id="SSF50156">
    <property type="entry name" value="PDZ domain-like"/>
    <property type="match status" value="1"/>
</dbReference>
<dbReference type="PRINTS" id="PR00834">
    <property type="entry name" value="PROTEASES2C"/>
</dbReference>
<feature type="active site" description="Charge relay system" evidence="7">
    <location>
        <position position="161"/>
    </location>
</feature>
<keyword evidence="9" id="KW-0812">Transmembrane</keyword>
<feature type="active site" description="Charge relay system" evidence="7">
    <location>
        <position position="247"/>
    </location>
</feature>
<dbReference type="OrthoDB" id="9758917at2"/>
<dbReference type="GO" id="GO:0006508">
    <property type="term" value="P:proteolysis"/>
    <property type="evidence" value="ECO:0007669"/>
    <property type="project" value="UniProtKB-KW"/>
</dbReference>
<organism evidence="11 12">
    <name type="scientific">Azobacteroides pseudotrichonymphae genomovar. CFP2</name>
    <dbReference type="NCBI Taxonomy" id="511995"/>
    <lineage>
        <taxon>Bacteria</taxon>
        <taxon>Pseudomonadati</taxon>
        <taxon>Bacteroidota</taxon>
        <taxon>Bacteroidia</taxon>
        <taxon>Bacteroidales</taxon>
        <taxon>Candidatus Azobacteroides</taxon>
    </lineage>
</organism>
<sequence length="508" mass="55952">MKTNGKVILGFILISLMSSGITIGLYSHLNKDEDNISKSVGFNQKGVHPAGYNVSAENSDFTLAAEQSINAVVHIKSTTKPVQKNNIQEYFNPFEYFFGGQIPQYKIQPKVVGFGSGVIISTDGYIVTNNHVIDEASEIEIITNNNETYRAKIIGKDESTDIALLKIEGKDFPVIPFGDSDALKIGEWVLAVGNPFNLTSTVTAGIVSAKGRGNIFSGYTYQQDIARSRDKIESFIQTDAAVNPGNSGGALVNTKGELVGINTAIYSETGNFIGYSFAIPINLVKKVIFDIKKYGVVQRALIGVKVEELSTLKEIDPETYNKLKVHEGVYVAEFTSNSSAKKAGMQKGDVITAINGTKVKDYHELRAELSRYNPGNIIEVQVYRNKDIKVCKVELKNDQGTTSIIKEKAVTEILGATFKELSPELKRKIGINYGVEISKVTNGKLKENGIREGFIILTANDTKLTSPETLIRIVESLLKQDPDERGLYIKGFYPNDRIRFYAIDMNVQ</sequence>
<evidence type="ECO:0000256" key="4">
    <source>
        <dbReference type="ARBA" id="ARBA00022737"/>
    </source>
</evidence>
<dbReference type="GO" id="GO:0004252">
    <property type="term" value="F:serine-type endopeptidase activity"/>
    <property type="evidence" value="ECO:0007669"/>
    <property type="project" value="InterPro"/>
</dbReference>
<dbReference type="InterPro" id="IPR011782">
    <property type="entry name" value="Pept_S1C_Do"/>
</dbReference>
<dbReference type="RefSeq" id="WP_012573228.1">
    <property type="nucleotide sequence ID" value="NC_011565.1"/>
</dbReference>
<dbReference type="InterPro" id="IPR001940">
    <property type="entry name" value="Peptidase_S1C"/>
</dbReference>
<protein>
    <submittedName>
        <fullName evidence="11">Serine protease DegQ</fullName>
    </submittedName>
</protein>
<dbReference type="KEGG" id="aps:CFPG_204"/>
<proteinExistence type="inferred from homology"/>
<name>B6YQJ5_AZOPC</name>
<keyword evidence="9" id="KW-0472">Membrane</keyword>
<evidence type="ECO:0000256" key="8">
    <source>
        <dbReference type="PIRSR" id="PIRSR611782-2"/>
    </source>
</evidence>
<evidence type="ECO:0000313" key="12">
    <source>
        <dbReference type="Proteomes" id="UP000000723"/>
    </source>
</evidence>
<feature type="binding site" evidence="8">
    <location>
        <position position="161"/>
    </location>
    <ligand>
        <name>substrate</name>
    </ligand>
</feature>
<evidence type="ECO:0000256" key="6">
    <source>
        <dbReference type="ARBA" id="ARBA00022825"/>
    </source>
</evidence>
<dbReference type="EMBL" id="AP010656">
    <property type="protein sequence ID" value="BAG83467.1"/>
    <property type="molecule type" value="Genomic_DNA"/>
</dbReference>
<dbReference type="PANTHER" id="PTHR22939:SF129">
    <property type="entry name" value="SERINE PROTEASE HTRA2, MITOCHONDRIAL"/>
    <property type="match status" value="1"/>
</dbReference>
<dbReference type="InterPro" id="IPR036034">
    <property type="entry name" value="PDZ_sf"/>
</dbReference>
<evidence type="ECO:0000256" key="1">
    <source>
        <dbReference type="ARBA" id="ARBA00010541"/>
    </source>
</evidence>
<feature type="domain" description="PDZ" evidence="10">
    <location>
        <begin position="286"/>
        <end position="386"/>
    </location>
</feature>